<protein>
    <submittedName>
        <fullName evidence="2">Uncharacterized protein</fullName>
    </submittedName>
</protein>
<dbReference type="PANTHER" id="PTHR47657">
    <property type="entry name" value="STEROL REGULATORY ELEMENT-BINDING PROTEIN ECM22"/>
    <property type="match status" value="1"/>
</dbReference>
<proteinExistence type="predicted"/>
<comment type="caution">
    <text evidence="2">The sequence shown here is derived from an EMBL/GenBank/DDBJ whole genome shotgun (WGS) entry which is preliminary data.</text>
</comment>
<dbReference type="GO" id="GO:0000981">
    <property type="term" value="F:DNA-binding transcription factor activity, RNA polymerase II-specific"/>
    <property type="evidence" value="ECO:0007669"/>
    <property type="project" value="TreeGrafter"/>
</dbReference>
<evidence type="ECO:0000256" key="1">
    <source>
        <dbReference type="ARBA" id="ARBA00023242"/>
    </source>
</evidence>
<dbReference type="Pfam" id="PF11951">
    <property type="entry name" value="Fungal_trans_2"/>
    <property type="match status" value="1"/>
</dbReference>
<organism evidence="2 3">
    <name type="scientific">Thyridium curvatum</name>
    <dbReference type="NCBI Taxonomy" id="1093900"/>
    <lineage>
        <taxon>Eukaryota</taxon>
        <taxon>Fungi</taxon>
        <taxon>Dikarya</taxon>
        <taxon>Ascomycota</taxon>
        <taxon>Pezizomycotina</taxon>
        <taxon>Sordariomycetes</taxon>
        <taxon>Sordariomycetidae</taxon>
        <taxon>Thyridiales</taxon>
        <taxon>Thyridiaceae</taxon>
        <taxon>Thyridium</taxon>
    </lineage>
</organism>
<dbReference type="InterPro" id="IPR021858">
    <property type="entry name" value="Fun_TF"/>
</dbReference>
<keyword evidence="3" id="KW-1185">Reference proteome</keyword>
<dbReference type="OrthoDB" id="3546279at2759"/>
<accession>A0A507BGB9</accession>
<dbReference type="STRING" id="1093900.A0A507BGB9"/>
<dbReference type="GeneID" id="41970362"/>
<dbReference type="EMBL" id="SKBQ01000012">
    <property type="protein sequence ID" value="TPX17814.1"/>
    <property type="molecule type" value="Genomic_DNA"/>
</dbReference>
<keyword evidence="1" id="KW-0539">Nucleus</keyword>
<gene>
    <name evidence="2" type="ORF">E0L32_002915</name>
</gene>
<dbReference type="RefSeq" id="XP_030999525.1">
    <property type="nucleotide sequence ID" value="XM_031137157.1"/>
</dbReference>
<dbReference type="InParanoid" id="A0A507BGB9"/>
<reference evidence="2 3" key="1">
    <citation type="submission" date="2019-06" db="EMBL/GenBank/DDBJ databases">
        <title>Draft genome sequence of the filamentous fungus Phialemoniopsis curvata isolated from diesel fuel.</title>
        <authorList>
            <person name="Varaljay V.A."/>
            <person name="Lyon W.J."/>
            <person name="Crouch A.L."/>
            <person name="Drake C.E."/>
            <person name="Hollomon J.M."/>
            <person name="Nadeau L.J."/>
            <person name="Nunn H.S."/>
            <person name="Stevenson B.S."/>
            <person name="Bojanowski C.L."/>
            <person name="Crookes-Goodson W.J."/>
        </authorList>
    </citation>
    <scope>NUCLEOTIDE SEQUENCE [LARGE SCALE GENOMIC DNA]</scope>
    <source>
        <strain evidence="2 3">D216</strain>
    </source>
</reference>
<evidence type="ECO:0000313" key="3">
    <source>
        <dbReference type="Proteomes" id="UP000319257"/>
    </source>
</evidence>
<dbReference type="AlphaFoldDB" id="A0A507BGB9"/>
<dbReference type="InterPro" id="IPR052400">
    <property type="entry name" value="Zn2-C6_fungal_TF"/>
</dbReference>
<sequence length="364" mass="40434">MDPRISAMRAIQSVGRPPVAATPSLEEPLSPGFDVHVAARSTSWSTSHTGSPASPRLSTEHHLRPFSWEFKLFHHFTVATSHTLPGSHIPSVKDCWSVQVPPLAVDYEPLMYGLLALSALHMISTGCEDPELIRCRDHYLDATLRAHRQGLTGLRKETADAACFASIILMVDTFAALHGRPLDPYEPPVSDLRIARGVRVVFQAAWEHIKDDPDASAMIIVRTFTSSSGVSESISQADIGPFSKILEDQTQLEGDTPQDIESDLLHVYPKALRHIRSIQNAVRSREHPMVLCRIIMSFAGLVPERLLDCVEERRPRALIILAHYFSLASNAREVWWIGESPGREAAAVREVIPSKFLHLLGEME</sequence>
<dbReference type="Proteomes" id="UP000319257">
    <property type="component" value="Unassembled WGS sequence"/>
</dbReference>
<dbReference type="PANTHER" id="PTHR47657:SF14">
    <property type="entry name" value="ZN(2)-C6 FUNGAL-TYPE DOMAIN-CONTAINING PROTEIN"/>
    <property type="match status" value="1"/>
</dbReference>
<name>A0A507BGB9_9PEZI</name>
<evidence type="ECO:0000313" key="2">
    <source>
        <dbReference type="EMBL" id="TPX17814.1"/>
    </source>
</evidence>